<keyword evidence="4 6" id="KW-0238">DNA-binding</keyword>
<protein>
    <submittedName>
        <fullName evidence="9">Phage integrase-like protein</fullName>
    </submittedName>
</protein>
<gene>
    <name evidence="9" type="primary">Int-Tn_1</name>
    <name evidence="9" type="ORF">ERS852480_01468</name>
</gene>
<dbReference type="InterPro" id="IPR044068">
    <property type="entry name" value="CB"/>
</dbReference>
<dbReference type="GO" id="GO:0006310">
    <property type="term" value="P:DNA recombination"/>
    <property type="evidence" value="ECO:0007669"/>
    <property type="project" value="UniProtKB-KW"/>
</dbReference>
<dbReference type="Proteomes" id="UP000095512">
    <property type="component" value="Unassembled WGS sequence"/>
</dbReference>
<evidence type="ECO:0000259" key="8">
    <source>
        <dbReference type="PROSITE" id="PS51900"/>
    </source>
</evidence>
<keyword evidence="5" id="KW-0233">DNA recombination</keyword>
<evidence type="ECO:0000256" key="4">
    <source>
        <dbReference type="ARBA" id="ARBA00023125"/>
    </source>
</evidence>
<evidence type="ECO:0000256" key="3">
    <source>
        <dbReference type="ARBA" id="ARBA00022908"/>
    </source>
</evidence>
<evidence type="ECO:0000256" key="2">
    <source>
        <dbReference type="ARBA" id="ARBA00008857"/>
    </source>
</evidence>
<proteinExistence type="inferred from homology"/>
<keyword evidence="3" id="KW-0229">DNA integration</keyword>
<dbReference type="Gene3D" id="1.10.443.10">
    <property type="entry name" value="Intergrase catalytic core"/>
    <property type="match status" value="1"/>
</dbReference>
<evidence type="ECO:0000256" key="1">
    <source>
        <dbReference type="ARBA" id="ARBA00003283"/>
    </source>
</evidence>
<accession>A0A174GE67</accession>
<organism evidence="9 10">
    <name type="scientific">Enterocloster clostridioformis</name>
    <dbReference type="NCBI Taxonomy" id="1531"/>
    <lineage>
        <taxon>Bacteria</taxon>
        <taxon>Bacillati</taxon>
        <taxon>Bacillota</taxon>
        <taxon>Clostridia</taxon>
        <taxon>Lachnospirales</taxon>
        <taxon>Lachnospiraceae</taxon>
        <taxon>Enterocloster</taxon>
    </lineage>
</organism>
<feature type="domain" description="Tyr recombinase" evidence="7">
    <location>
        <begin position="172"/>
        <end position="377"/>
    </location>
</feature>
<comment type="function">
    <text evidence="1">Site-specific tyrosine recombinase, which acts by catalyzing the cutting and rejoining of the recombining DNA molecules.</text>
</comment>
<dbReference type="RefSeq" id="WP_057571585.1">
    <property type="nucleotide sequence ID" value="NZ_CZAB01000009.1"/>
</dbReference>
<feature type="domain" description="Core-binding (CB)" evidence="8">
    <location>
        <begin position="68"/>
        <end position="151"/>
    </location>
</feature>
<dbReference type="Pfam" id="PF00589">
    <property type="entry name" value="Phage_integrase"/>
    <property type="match status" value="1"/>
</dbReference>
<dbReference type="PROSITE" id="PS51900">
    <property type="entry name" value="CB"/>
    <property type="match status" value="1"/>
</dbReference>
<comment type="similarity">
    <text evidence="2">Belongs to the 'phage' integrase family.</text>
</comment>
<sequence length="385" mass="44187">MAKRGQNEGSIRKRKDGTWEARVTIGISADGKQQRKSLYGKTRQEVSAKMTDLLNNLQKGIITNPTEMTLAEWLDYYMSEYKKRYVKPTTYINYTVKVKNHIKPAIGHYKLKALRQDIIQKFVNSLSDKGLAPSTVIDVYKLLSNALETAVDDGLIVRNTANRVKLPKTKKPQINVLTQEQQNAFVEQAKVTYMGVVYIFDLCTGMRLGELLGLKWQDIDFEQNQLHIRRILRKVKDPDNADEHWHLEFGTPKTPSSDRIIPLNETAIKVLADVWEQQEKNKEKASTAYEDNDLVFCTQLGRPLDPTNMRRTCYSICAKIGVSNFHPHCLRHTFTTRGAENNVDVRVMQKFLGHATIKETADTYTHVLNDLKQNEIQKLDKAVNY</sequence>
<evidence type="ECO:0000256" key="5">
    <source>
        <dbReference type="ARBA" id="ARBA00023172"/>
    </source>
</evidence>
<dbReference type="SUPFAM" id="SSF56349">
    <property type="entry name" value="DNA breaking-rejoining enzymes"/>
    <property type="match status" value="1"/>
</dbReference>
<name>A0A174GE67_9FIRM</name>
<dbReference type="Gene3D" id="1.10.150.130">
    <property type="match status" value="1"/>
</dbReference>
<dbReference type="EMBL" id="CZAB01000009">
    <property type="protein sequence ID" value="CUO60251.1"/>
    <property type="molecule type" value="Genomic_DNA"/>
</dbReference>
<evidence type="ECO:0000256" key="6">
    <source>
        <dbReference type="PROSITE-ProRule" id="PRU01248"/>
    </source>
</evidence>
<dbReference type="InterPro" id="IPR004107">
    <property type="entry name" value="Integrase_SAM-like_N"/>
</dbReference>
<dbReference type="CDD" id="cd01189">
    <property type="entry name" value="INT_ICEBs1_C_like"/>
    <property type="match status" value="1"/>
</dbReference>
<dbReference type="InterPro" id="IPR011010">
    <property type="entry name" value="DNA_brk_join_enz"/>
</dbReference>
<evidence type="ECO:0000313" key="9">
    <source>
        <dbReference type="EMBL" id="CUO60251.1"/>
    </source>
</evidence>
<dbReference type="InterPro" id="IPR010998">
    <property type="entry name" value="Integrase_recombinase_N"/>
</dbReference>
<dbReference type="PANTHER" id="PTHR30349">
    <property type="entry name" value="PHAGE INTEGRASE-RELATED"/>
    <property type="match status" value="1"/>
</dbReference>
<dbReference type="InterPro" id="IPR013762">
    <property type="entry name" value="Integrase-like_cat_sf"/>
</dbReference>
<dbReference type="InterPro" id="IPR050090">
    <property type="entry name" value="Tyrosine_recombinase_XerCD"/>
</dbReference>
<evidence type="ECO:0000313" key="10">
    <source>
        <dbReference type="Proteomes" id="UP000095512"/>
    </source>
</evidence>
<dbReference type="GO" id="GO:0003677">
    <property type="term" value="F:DNA binding"/>
    <property type="evidence" value="ECO:0007669"/>
    <property type="project" value="UniProtKB-UniRule"/>
</dbReference>
<dbReference type="InterPro" id="IPR002104">
    <property type="entry name" value="Integrase_catalytic"/>
</dbReference>
<dbReference type="PANTHER" id="PTHR30349:SF64">
    <property type="entry name" value="PROPHAGE INTEGRASE INTD-RELATED"/>
    <property type="match status" value="1"/>
</dbReference>
<reference evidence="9 10" key="1">
    <citation type="submission" date="2015-09" db="EMBL/GenBank/DDBJ databases">
        <authorList>
            <consortium name="Pathogen Informatics"/>
        </authorList>
    </citation>
    <scope>NUCLEOTIDE SEQUENCE [LARGE SCALE GENOMIC DNA]</scope>
    <source>
        <strain evidence="9 10">2789STDY5834865</strain>
    </source>
</reference>
<dbReference type="Pfam" id="PF14659">
    <property type="entry name" value="Phage_int_SAM_3"/>
    <property type="match status" value="1"/>
</dbReference>
<dbReference type="GO" id="GO:0015074">
    <property type="term" value="P:DNA integration"/>
    <property type="evidence" value="ECO:0007669"/>
    <property type="project" value="UniProtKB-KW"/>
</dbReference>
<dbReference type="AlphaFoldDB" id="A0A174GE67"/>
<dbReference type="PROSITE" id="PS51898">
    <property type="entry name" value="TYR_RECOMBINASE"/>
    <property type="match status" value="1"/>
</dbReference>
<evidence type="ECO:0000259" key="7">
    <source>
        <dbReference type="PROSITE" id="PS51898"/>
    </source>
</evidence>